<organism evidence="1">
    <name type="scientific">Podoviridae sp. ctUT63</name>
    <dbReference type="NCBI Taxonomy" id="2825253"/>
    <lineage>
        <taxon>Viruses</taxon>
        <taxon>Duplodnaviria</taxon>
        <taxon>Heunggongvirae</taxon>
        <taxon>Uroviricota</taxon>
        <taxon>Caudoviricetes</taxon>
    </lineage>
</organism>
<sequence>MTSTYVVYGSLIDKQLPTSDVNALICLLLSNA</sequence>
<proteinExistence type="predicted"/>
<accession>A0A8S5Q6B8</accession>
<reference evidence="1" key="1">
    <citation type="journal article" date="2021" name="Proc. Natl. Acad. Sci. U.S.A.">
        <title>A Catalog of Tens of Thousands of Viruses from Human Metagenomes Reveals Hidden Associations with Chronic Diseases.</title>
        <authorList>
            <person name="Tisza M.J."/>
            <person name="Buck C.B."/>
        </authorList>
    </citation>
    <scope>NUCLEOTIDE SEQUENCE</scope>
    <source>
        <strain evidence="1">CtUT63</strain>
    </source>
</reference>
<name>A0A8S5Q6B8_9CAUD</name>
<evidence type="ECO:0000313" key="1">
    <source>
        <dbReference type="EMBL" id="DAE14871.1"/>
    </source>
</evidence>
<protein>
    <submittedName>
        <fullName evidence="1">Uncharacterized protein</fullName>
    </submittedName>
</protein>
<dbReference type="EMBL" id="BK015595">
    <property type="protein sequence ID" value="DAE14871.1"/>
    <property type="molecule type" value="Genomic_DNA"/>
</dbReference>